<keyword evidence="2" id="KW-1185">Reference proteome</keyword>
<name>A0AAD5XKE9_9FUNG</name>
<dbReference type="EMBL" id="JADGJQ010000068">
    <property type="protein sequence ID" value="KAJ3173904.1"/>
    <property type="molecule type" value="Genomic_DNA"/>
</dbReference>
<comment type="caution">
    <text evidence="1">The sequence shown here is derived from an EMBL/GenBank/DDBJ whole genome shotgun (WGS) entry which is preliminary data.</text>
</comment>
<evidence type="ECO:0000313" key="1">
    <source>
        <dbReference type="EMBL" id="KAJ3173904.1"/>
    </source>
</evidence>
<reference evidence="1" key="1">
    <citation type="submission" date="2020-05" db="EMBL/GenBank/DDBJ databases">
        <title>Phylogenomic resolution of chytrid fungi.</title>
        <authorList>
            <person name="Stajich J.E."/>
            <person name="Amses K."/>
            <person name="Simmons R."/>
            <person name="Seto K."/>
            <person name="Myers J."/>
            <person name="Bonds A."/>
            <person name="Quandt C.A."/>
            <person name="Barry K."/>
            <person name="Liu P."/>
            <person name="Grigoriev I."/>
            <person name="Longcore J.E."/>
            <person name="James T.Y."/>
        </authorList>
    </citation>
    <scope>NUCLEOTIDE SEQUENCE</scope>
    <source>
        <strain evidence="1">JEL0379</strain>
    </source>
</reference>
<evidence type="ECO:0000313" key="2">
    <source>
        <dbReference type="Proteomes" id="UP001212152"/>
    </source>
</evidence>
<organism evidence="1 2">
    <name type="scientific">Geranomyces variabilis</name>
    <dbReference type="NCBI Taxonomy" id="109894"/>
    <lineage>
        <taxon>Eukaryota</taxon>
        <taxon>Fungi</taxon>
        <taxon>Fungi incertae sedis</taxon>
        <taxon>Chytridiomycota</taxon>
        <taxon>Chytridiomycota incertae sedis</taxon>
        <taxon>Chytridiomycetes</taxon>
        <taxon>Spizellomycetales</taxon>
        <taxon>Powellomycetaceae</taxon>
        <taxon>Geranomyces</taxon>
    </lineage>
</organism>
<proteinExistence type="predicted"/>
<protein>
    <submittedName>
        <fullName evidence="1">Uncharacterized protein</fullName>
    </submittedName>
</protein>
<dbReference type="AlphaFoldDB" id="A0AAD5XKE9"/>
<dbReference type="Proteomes" id="UP001212152">
    <property type="component" value="Unassembled WGS sequence"/>
</dbReference>
<accession>A0AAD5XKE9</accession>
<sequence>MAAAVVVHEASSCSLIDLSSDLVPLLLKHLVTPSFHFMALVRLSQASRTLRTWVLTCGPLEYRLMHRLGCSYRLLPCLPSLNLPSPTPVPAPAPPADDNRLARLEASYCDLWHQDLYMRVMGHLAAFNITPQRCPALHNEIVQSATVLNNMASLTSNKDDFKKGYPQIASRSQILLANGNQHMLRSGNEVRRHLAFDVILTLKVEVTVTVEVEVTVAAAHQVIMIQSSYTICTLQPRIRKLPQTVRSQSATGTVSTTTDTFTKAYEKYSVYWRPRLAALPWSPCPPPGQMGITK</sequence>
<gene>
    <name evidence="1" type="ORF">HDU87_007314</name>
</gene>